<evidence type="ECO:0000256" key="2">
    <source>
        <dbReference type="ARBA" id="ARBA00022771"/>
    </source>
</evidence>
<evidence type="ECO:0000256" key="5">
    <source>
        <dbReference type="SAM" id="MobiDB-lite"/>
    </source>
</evidence>
<dbReference type="Gene3D" id="3.30.1370.210">
    <property type="match status" value="1"/>
</dbReference>
<feature type="zinc finger region" description="C3H1-type" evidence="4">
    <location>
        <begin position="225"/>
        <end position="247"/>
    </location>
</feature>
<dbReference type="Gene3D" id="4.10.1000.10">
    <property type="entry name" value="Zinc finger, CCCH-type"/>
    <property type="match status" value="1"/>
</dbReference>
<evidence type="ECO:0000256" key="3">
    <source>
        <dbReference type="ARBA" id="ARBA00022833"/>
    </source>
</evidence>
<keyword evidence="3 4" id="KW-0862">Zinc</keyword>
<keyword evidence="2 4" id="KW-0863">Zinc-finger</keyword>
<reference evidence="7" key="2">
    <citation type="journal article" date="2023" name="Plants (Basel)">
        <title>Annotation of the Turnera subulata (Passifloraceae) Draft Genome Reveals the S-Locus Evolved after the Divergence of Turneroideae from Passifloroideae in a Stepwise Manner.</title>
        <authorList>
            <person name="Henning P.M."/>
            <person name="Roalson E.H."/>
            <person name="Mir W."/>
            <person name="McCubbin A.G."/>
            <person name="Shore J.S."/>
        </authorList>
    </citation>
    <scope>NUCLEOTIDE SEQUENCE</scope>
    <source>
        <strain evidence="7">F60SS</strain>
    </source>
</reference>
<sequence>MNGSSRKRNSKWDLKEESRMSFENIQDSAWSGKSGSSFHEKESQRGRSSPEAAGSNRTKWSAVDAADSFHGRRGSRRDDALDEDRNRSSKSVTSWERNESYGTRMSPGLEEWRHQGSHQSPKSEWKRSRRSRSRSRSRSKSPVNSFRRESGAYDRSTSRSGYSAQICRDFPSGRCRRGSQCPFLHQGGHSYDDDWERQRKPVAFKYPIPNDSKEYSLGSGRSAHCCTDFLKGNCRRGASCRYAHDNTSEALDKGPANEMIRERDSERRHRYLSPDRVGEREVRRASDVPCKFFAAGNCRNGKYCRFSHNSQTHLSPEKRSRDGRWPVGQKSDDVEKSWNAPSGTDRSTSSDALLSKDTNEKLDSERRHTGMPMNDEWAGKNRTHDDLSMIKAVERVKREPLQWKPENTGDIAHVPEEKARENWPGDMDMSPDWNYRVQPSNNIGKRDHASFPGAEPNMTTGQVQNHSAIIPQMINETSSTQKDSQLGEFGVPALLHNDNVALGTKASPHMNLAANVLSARSFSQSSLGSNALPLPSLHLVGQSREPVLADPSRGGGIIDAQNHTLFREDKNITKLNNGDSNALQVNSGALNQNTVSGEQLNRLTNLSASLAQLLANGQQLPQLYAAHNSQNGGDTDALSSGLPEGPIKPDTVVTMQPNQAGGSQKQYDPICDSVEPEKHEVPLSSQRNIVEQKNISDSTLPMLTKDASTPSLAGAMNGGKHNKFHGSLLLG</sequence>
<feature type="zinc finger region" description="C3H1-type" evidence="4">
    <location>
        <begin position="284"/>
        <end position="311"/>
    </location>
</feature>
<feature type="domain" description="C3H1-type" evidence="6">
    <location>
        <begin position="161"/>
        <end position="188"/>
    </location>
</feature>
<dbReference type="GO" id="GO:0008270">
    <property type="term" value="F:zinc ion binding"/>
    <property type="evidence" value="ECO:0007669"/>
    <property type="project" value="UniProtKB-KW"/>
</dbReference>
<dbReference type="SUPFAM" id="SSF90229">
    <property type="entry name" value="CCCH zinc finger"/>
    <property type="match status" value="2"/>
</dbReference>
<feature type="compositionally biased region" description="Basic and acidic residues" evidence="5">
    <location>
        <begin position="315"/>
        <end position="336"/>
    </location>
</feature>
<evidence type="ECO:0000313" key="8">
    <source>
        <dbReference type="Proteomes" id="UP001141552"/>
    </source>
</evidence>
<feature type="region of interest" description="Disordered" evidence="5">
    <location>
        <begin position="1"/>
        <end position="158"/>
    </location>
</feature>
<dbReference type="Pfam" id="PF00642">
    <property type="entry name" value="zf-CCCH"/>
    <property type="match status" value="1"/>
</dbReference>
<dbReference type="OrthoDB" id="411372at2759"/>
<feature type="compositionally biased region" description="Basic and acidic residues" evidence="5">
    <location>
        <begin position="10"/>
        <end position="20"/>
    </location>
</feature>
<feature type="compositionally biased region" description="Polar residues" evidence="5">
    <location>
        <begin position="89"/>
        <end position="103"/>
    </location>
</feature>
<feature type="compositionally biased region" description="Polar residues" evidence="5">
    <location>
        <begin position="339"/>
        <end position="352"/>
    </location>
</feature>
<keyword evidence="1 4" id="KW-0479">Metal-binding</keyword>
<feature type="compositionally biased region" description="Basic and acidic residues" evidence="5">
    <location>
        <begin position="76"/>
        <end position="87"/>
    </location>
</feature>
<feature type="region of interest" description="Disordered" evidence="5">
    <location>
        <begin position="310"/>
        <end position="381"/>
    </location>
</feature>
<protein>
    <recommendedName>
        <fullName evidence="6">C3H1-type domain-containing protein</fullName>
    </recommendedName>
</protein>
<feature type="compositionally biased region" description="Polar residues" evidence="5">
    <location>
        <begin position="21"/>
        <end position="37"/>
    </location>
</feature>
<comment type="caution">
    <text evidence="7">The sequence shown here is derived from an EMBL/GenBank/DDBJ whole genome shotgun (WGS) entry which is preliminary data.</text>
</comment>
<feature type="domain" description="C3H1-type" evidence="6">
    <location>
        <begin position="284"/>
        <end position="311"/>
    </location>
</feature>
<dbReference type="PROSITE" id="PS50103">
    <property type="entry name" value="ZF_C3H1"/>
    <property type="match status" value="3"/>
</dbReference>
<dbReference type="Proteomes" id="UP001141552">
    <property type="component" value="Unassembled WGS sequence"/>
</dbReference>
<feature type="compositionally biased region" description="Basic and acidic residues" evidence="5">
    <location>
        <begin position="357"/>
        <end position="368"/>
    </location>
</feature>
<dbReference type="InterPro" id="IPR041367">
    <property type="entry name" value="Znf-CCCH_4"/>
</dbReference>
<evidence type="ECO:0000256" key="1">
    <source>
        <dbReference type="ARBA" id="ARBA00022723"/>
    </source>
</evidence>
<dbReference type="SMART" id="SM00356">
    <property type="entry name" value="ZnF_C3H1"/>
    <property type="match status" value="3"/>
</dbReference>
<accession>A0A9Q0J2H5</accession>
<dbReference type="PANTHER" id="PTHR36886:SF8">
    <property type="entry name" value="ZINC FINGER CCCH DOMAIN-CONTAINING PROTEIN 38"/>
    <property type="match status" value="1"/>
</dbReference>
<feature type="domain" description="C3H1-type" evidence="6">
    <location>
        <begin position="225"/>
        <end position="247"/>
    </location>
</feature>
<organism evidence="7 8">
    <name type="scientific">Turnera subulata</name>
    <dbReference type="NCBI Taxonomy" id="218843"/>
    <lineage>
        <taxon>Eukaryota</taxon>
        <taxon>Viridiplantae</taxon>
        <taxon>Streptophyta</taxon>
        <taxon>Embryophyta</taxon>
        <taxon>Tracheophyta</taxon>
        <taxon>Spermatophyta</taxon>
        <taxon>Magnoliopsida</taxon>
        <taxon>eudicotyledons</taxon>
        <taxon>Gunneridae</taxon>
        <taxon>Pentapetalae</taxon>
        <taxon>rosids</taxon>
        <taxon>fabids</taxon>
        <taxon>Malpighiales</taxon>
        <taxon>Passifloraceae</taxon>
        <taxon>Turnera</taxon>
    </lineage>
</organism>
<dbReference type="InterPro" id="IPR036855">
    <property type="entry name" value="Znf_CCCH_sf"/>
</dbReference>
<dbReference type="Pfam" id="PF14608">
    <property type="entry name" value="zf-CCCH_2"/>
    <property type="match status" value="1"/>
</dbReference>
<dbReference type="Pfam" id="PF18044">
    <property type="entry name" value="zf-CCCH_4"/>
    <property type="match status" value="1"/>
</dbReference>
<dbReference type="AlphaFoldDB" id="A0A9Q0J2H5"/>
<dbReference type="InterPro" id="IPR000571">
    <property type="entry name" value="Znf_CCCH"/>
</dbReference>
<feature type="compositionally biased region" description="Basic residues" evidence="5">
    <location>
        <begin position="127"/>
        <end position="139"/>
    </location>
</feature>
<name>A0A9Q0J2H5_9ROSI</name>
<reference evidence="7" key="1">
    <citation type="submission" date="2022-02" db="EMBL/GenBank/DDBJ databases">
        <authorList>
            <person name="Henning P.M."/>
            <person name="McCubbin A.G."/>
            <person name="Shore J.S."/>
        </authorList>
    </citation>
    <scope>NUCLEOTIDE SEQUENCE</scope>
    <source>
        <strain evidence="7">F60SS</strain>
        <tissue evidence="7">Leaves</tissue>
    </source>
</reference>
<dbReference type="Gene3D" id="1.20.120.1350">
    <property type="entry name" value="Pneumovirus matrix protein 2 (M2), zinc-binding domain"/>
    <property type="match status" value="1"/>
</dbReference>
<evidence type="ECO:0000259" key="6">
    <source>
        <dbReference type="PROSITE" id="PS50103"/>
    </source>
</evidence>
<gene>
    <name evidence="7" type="ORF">Tsubulata_011194</name>
</gene>
<feature type="zinc finger region" description="C3H1-type" evidence="4">
    <location>
        <begin position="161"/>
        <end position="188"/>
    </location>
</feature>
<dbReference type="PANTHER" id="PTHR36886">
    <property type="entry name" value="PROTEIN FRIGIDA-ESSENTIAL 1"/>
    <property type="match status" value="1"/>
</dbReference>
<evidence type="ECO:0000256" key="4">
    <source>
        <dbReference type="PROSITE-ProRule" id="PRU00723"/>
    </source>
</evidence>
<keyword evidence="8" id="KW-1185">Reference proteome</keyword>
<dbReference type="InterPro" id="IPR052650">
    <property type="entry name" value="Zinc_finger_CCCH"/>
</dbReference>
<evidence type="ECO:0000313" key="7">
    <source>
        <dbReference type="EMBL" id="KAJ4825958.1"/>
    </source>
</evidence>
<dbReference type="EMBL" id="JAKUCV010006776">
    <property type="protein sequence ID" value="KAJ4825958.1"/>
    <property type="molecule type" value="Genomic_DNA"/>
</dbReference>
<proteinExistence type="predicted"/>